<reference evidence="1 3" key="1">
    <citation type="submission" date="2023-10" db="EMBL/GenBank/DDBJ databases">
        <title>Culture-based analysis of two novel bacteria associated with mangrove crab gills.</title>
        <authorList>
            <person name="Yang X."/>
            <person name="Garuglieri E."/>
            <person name="Van Goethem M.W."/>
            <person name="Fusi M."/>
            <person name="Marasco R."/>
            <person name="Daffonchio D.G."/>
        </authorList>
    </citation>
    <scope>NUCLEOTIDE SEQUENCE [LARGE SCALE GENOMIC DNA]</scope>
    <source>
        <strain evidence="2">UG2-1</strain>
        <strain evidence="1">UG2-2</strain>
        <strain evidence="3">UG2_2</strain>
    </source>
</reference>
<evidence type="ECO:0000313" key="1">
    <source>
        <dbReference type="EMBL" id="WXA03836.1"/>
    </source>
</evidence>
<evidence type="ECO:0000313" key="2">
    <source>
        <dbReference type="EMBL" id="WXA13743.1"/>
    </source>
</evidence>
<dbReference type="Proteomes" id="UP001368318">
    <property type="component" value="Chromosome"/>
</dbReference>
<organism evidence="1 3">
    <name type="scientific">Mangrovimonas cancribranchiae</name>
    <dbReference type="NCBI Taxonomy" id="3080055"/>
    <lineage>
        <taxon>Bacteria</taxon>
        <taxon>Pseudomonadati</taxon>
        <taxon>Bacteroidota</taxon>
        <taxon>Flavobacteriia</taxon>
        <taxon>Flavobacteriales</taxon>
        <taxon>Flavobacteriaceae</taxon>
        <taxon>Mangrovimonas</taxon>
    </lineage>
</organism>
<dbReference type="EMBL" id="CP136925">
    <property type="protein sequence ID" value="WXA13743.1"/>
    <property type="molecule type" value="Genomic_DNA"/>
</dbReference>
<sequence length="808" mass="92521">MKSVFHLLLCICLLTACTSKKEKKDLYSYIPEEASIVIKSNGLQNLFSNLENNHFLQQLNKTPLFNELANKTSLLNHLNNQGETIISFSEDNNNTLQYAVLTKFNDSIFKLDAIPNHSIETITTKNQTLKKATIDKQVLYTTIKDSIFIGATTQELLLSSIKGHSNNNKTLLKTATNNSQLSVFIDENKTQFFSDFFVEDTLKYKFTEFSLIDINLEQDELLFNGITKATDSTKSLISVFNGTTPQKNDLYKVTPSNSDGFLSITFNDFTTFHKNLTHYQTPDTLNLDKTLFGSITEIGIIFQGSKQALVLNSLDETTTSQAISLNKQHIETYRSIDILSFNEPKLFKNTFYPFINYTKANKYIVLDNFFVFSDDIEVLQNIIANYQNNTTLSDKSYFKNITEKLSDESSLLISANTTHLNRILKRSLSEKAIIKNDDYKWATVQFINDNNFAHIHGIIKKNKVKAAEASVTEEFNIKLNERLLNTPQFVKNHVTKEKEIVVQDIKNNLYLISNKGKILWKKQLPGAILGKINQIDMYKNGRLQLTFATANKVHVIDRNGNDVKPFPIKFNDQITQPLSVFDYDNNKKYRLLITQDKDIFMIDAKGKTVKGFTFKSANSAIVHQPQHIRIGRKDYIILKTNDKLYILDRTGKTRITPKKQYNYSNQAVYEYQNNFATTTKNGILVTIDQKGNTASRDLNLTDRHYLTTTIKTLVAQSENRLTIKNKTLEMDYGNYTAPEIFYLYDKIYVAITDLQTNKIHLFDSNAKSIDNFPVYGASKIELDNIDKDRNLEFVTKGSDNSILIYQIN</sequence>
<protein>
    <submittedName>
        <fullName evidence="1">Ribonuclease HII</fullName>
    </submittedName>
</protein>
<dbReference type="AlphaFoldDB" id="A0AAU6P1W3"/>
<dbReference type="KEGG" id="mcaa:R3L15_02455"/>
<dbReference type="RefSeq" id="WP_338733021.1">
    <property type="nucleotide sequence ID" value="NZ_CP136924.1"/>
</dbReference>
<keyword evidence="3" id="KW-1185">Reference proteome</keyword>
<proteinExistence type="predicted"/>
<name>A0AAU6P1W3_9FLAO</name>
<gene>
    <name evidence="2" type="ORF">R3L15_02455</name>
    <name evidence="1" type="ORF">R3L16_04940</name>
</gene>
<dbReference type="SUPFAM" id="SSF101898">
    <property type="entry name" value="NHL repeat"/>
    <property type="match status" value="1"/>
</dbReference>
<evidence type="ECO:0000313" key="3">
    <source>
        <dbReference type="Proteomes" id="UP001368318"/>
    </source>
</evidence>
<dbReference type="PROSITE" id="PS51257">
    <property type="entry name" value="PROKAR_LIPOPROTEIN"/>
    <property type="match status" value="1"/>
</dbReference>
<dbReference type="EMBL" id="CP136924">
    <property type="protein sequence ID" value="WXA03836.1"/>
    <property type="molecule type" value="Genomic_DNA"/>
</dbReference>
<accession>A0AAU6P1W3</accession>